<name>A0A5E4MEM0_9HEMI</name>
<proteinExistence type="predicted"/>
<evidence type="ECO:0000313" key="6">
    <source>
        <dbReference type="EMBL" id="VVC30719.1"/>
    </source>
</evidence>
<evidence type="ECO:0000256" key="1">
    <source>
        <dbReference type="ARBA" id="ARBA00022468"/>
    </source>
</evidence>
<dbReference type="Gene3D" id="1.10.287.2070">
    <property type="match status" value="1"/>
</dbReference>
<feature type="region of interest" description="Disordered" evidence="3">
    <location>
        <begin position="661"/>
        <end position="681"/>
    </location>
</feature>
<feature type="compositionally biased region" description="Low complexity" evidence="3">
    <location>
        <begin position="1124"/>
        <end position="1134"/>
    </location>
</feature>
<evidence type="ECO:0000259" key="4">
    <source>
        <dbReference type="PROSITE" id="PS50238"/>
    </source>
</evidence>
<feature type="region of interest" description="Disordered" evidence="3">
    <location>
        <begin position="1124"/>
        <end position="1160"/>
    </location>
</feature>
<dbReference type="PANTHER" id="PTHR12659">
    <property type="entry name" value="RHO-TYPE GTPASE ACTIVATING PROTEIN"/>
    <property type="match status" value="1"/>
</dbReference>
<feature type="compositionally biased region" description="Polar residues" evidence="3">
    <location>
        <begin position="859"/>
        <end position="871"/>
    </location>
</feature>
<dbReference type="InterPro" id="IPR013761">
    <property type="entry name" value="SAM/pointed_sf"/>
</dbReference>
<dbReference type="InterPro" id="IPR002913">
    <property type="entry name" value="START_lipid-bd_dom"/>
</dbReference>
<feature type="domain" description="Rho-GAP" evidence="4">
    <location>
        <begin position="961"/>
        <end position="1193"/>
    </location>
</feature>
<dbReference type="InterPro" id="IPR023393">
    <property type="entry name" value="START-like_dom_sf"/>
</dbReference>
<feature type="compositionally biased region" description="Low complexity" evidence="3">
    <location>
        <begin position="1149"/>
        <end position="1160"/>
    </location>
</feature>
<keyword evidence="1" id="KW-0343">GTPase activation</keyword>
<evidence type="ECO:0000256" key="2">
    <source>
        <dbReference type="ARBA" id="ARBA00022553"/>
    </source>
</evidence>
<dbReference type="GO" id="GO:0005096">
    <property type="term" value="F:GTPase activator activity"/>
    <property type="evidence" value="ECO:0007669"/>
    <property type="project" value="UniProtKB-KW"/>
</dbReference>
<evidence type="ECO:0000259" key="5">
    <source>
        <dbReference type="PROSITE" id="PS50848"/>
    </source>
</evidence>
<dbReference type="SMART" id="SM00324">
    <property type="entry name" value="RhoGAP"/>
    <property type="match status" value="1"/>
</dbReference>
<dbReference type="PROSITE" id="PS50238">
    <property type="entry name" value="RHOGAP"/>
    <property type="match status" value="1"/>
</dbReference>
<dbReference type="GO" id="GO:0035023">
    <property type="term" value="P:regulation of Rho protein signal transduction"/>
    <property type="evidence" value="ECO:0007669"/>
    <property type="project" value="TreeGrafter"/>
</dbReference>
<dbReference type="Gene3D" id="1.10.555.10">
    <property type="entry name" value="Rho GTPase activation protein"/>
    <property type="match status" value="1"/>
</dbReference>
<dbReference type="PROSITE" id="PS50848">
    <property type="entry name" value="START"/>
    <property type="match status" value="1"/>
</dbReference>
<dbReference type="GO" id="GO:0007165">
    <property type="term" value="P:signal transduction"/>
    <property type="evidence" value="ECO:0007669"/>
    <property type="project" value="InterPro"/>
</dbReference>
<dbReference type="SUPFAM" id="SSF55961">
    <property type="entry name" value="Bet v1-like"/>
    <property type="match status" value="1"/>
</dbReference>
<dbReference type="EMBL" id="CABPRJ010000534">
    <property type="protein sequence ID" value="VVC30719.1"/>
    <property type="molecule type" value="Genomic_DNA"/>
</dbReference>
<dbReference type="GO" id="GO:0030036">
    <property type="term" value="P:actin cytoskeleton organization"/>
    <property type="evidence" value="ECO:0007669"/>
    <property type="project" value="TreeGrafter"/>
</dbReference>
<dbReference type="SUPFAM" id="SSF47769">
    <property type="entry name" value="SAM/Pointed domain"/>
    <property type="match status" value="1"/>
</dbReference>
<protein>
    <submittedName>
        <fullName evidence="6">Rho GTPase-activating protein domain,Rho GTPase activation protein,START domain,START-like domain,Sterile</fullName>
    </submittedName>
</protein>
<feature type="compositionally biased region" description="Polar residues" evidence="3">
    <location>
        <begin position="375"/>
        <end position="384"/>
    </location>
</feature>
<keyword evidence="7" id="KW-1185">Reference proteome</keyword>
<dbReference type="InterPro" id="IPR008936">
    <property type="entry name" value="Rho_GTPase_activation_prot"/>
</dbReference>
<dbReference type="GO" id="GO:0008289">
    <property type="term" value="F:lipid binding"/>
    <property type="evidence" value="ECO:0007669"/>
    <property type="project" value="InterPro"/>
</dbReference>
<evidence type="ECO:0000313" key="7">
    <source>
        <dbReference type="Proteomes" id="UP000325440"/>
    </source>
</evidence>
<dbReference type="Pfam" id="PF00620">
    <property type="entry name" value="RhoGAP"/>
    <property type="match status" value="1"/>
</dbReference>
<dbReference type="SUPFAM" id="SSF48350">
    <property type="entry name" value="GTPase activation domain, GAP"/>
    <property type="match status" value="1"/>
</dbReference>
<feature type="region of interest" description="Disordered" evidence="3">
    <location>
        <begin position="445"/>
        <end position="468"/>
    </location>
</feature>
<feature type="region of interest" description="Disordered" evidence="3">
    <location>
        <begin position="306"/>
        <end position="432"/>
    </location>
</feature>
<feature type="region of interest" description="Disordered" evidence="3">
    <location>
        <begin position="152"/>
        <end position="187"/>
    </location>
</feature>
<feature type="region of interest" description="Disordered" evidence="3">
    <location>
        <begin position="487"/>
        <end position="522"/>
    </location>
</feature>
<dbReference type="Pfam" id="PF01852">
    <property type="entry name" value="START"/>
    <property type="match status" value="1"/>
</dbReference>
<sequence length="1425" mass="159559">MNDIIPDYHRKCNCILEQESIEIMFVWKNFGRKFNKDDDSTQLRKYLPDLARCANAMGPLHLGTPTNPRLKALLDTLNGTLPIVRLYAWKIIIMTQVSDEKNPKIREGQTKRFQMMASDKMSAEQFVDPYQEMENYLEKVAEELDEVFNQLSEKSERPGPIAKDWPPSSPRGDDNAVDYSGGRADDNNYSAEDFDGRHRLYCDDVIFELKLPERIICKACSEVTNFPGDIDSERILDNMRYRLSPAKRKRSRTRASGSSNLQLPDCYDDNSAVLLKVKVLNTPPAPVRNSSLNRFQMIIAQQQKQFEQRAETGGGNGRPLEATTQTSPTCSRSSSFTWLSDRSDTGNCSSAEEEEAVTPCSSTDDSANDHHACSCGSSTESSATPPGRSDEPESGIGTASPPHHRYSKSGNQKCRRKETWERLQRRHANRRMTVKHVEPMMWVPEDSGDRTAVSTTGRPARPDRLPLTSNPHLEKIVYELPSPTAVSLNGSGDGGSGSGDVPSELASYKSSSAPHLVNKSSTQTLPRTKYNGLEDGCRKQLRCHSERYLAEIEAKEACKWLKAAGFPQYTQMYEDLQFPIDVNGVQKDHPFLDLDSLQSLFRRLQALNRCANMKLDFVPKHAIDDSDSEGECALSENWMFQRESRRWSRVDDIVNTVPLQQPSPNQQLQQQQNLQQQNQQQQQQVIGNALLRFGDGPQSDSTGTADASDAAIAAGRFRRSGSERLRDGAKAILRRVESLKTRRRKQRNRDGVVIGSPQIIDVVSMQQRMKELNCVDVTPPDSPITDDHVKSKRFLAKPESLDSLAYSDSELSWRNEYTDANSNNTKPLMEFMAFDGSNGFSSPYSSQDSHTYKNKDNDSMGSVSSAVQDSDQELTVKSKGSVVRWHSFQKTKQRPNTLVGQMVGSLTVGQLLVLRKLALLKLTAIMERYCPTHRTGWNWELPKFMRKTKMPDPKDKTVFGVPLITNVQKNGSALPPFIQSAFRWLEDNALDHVGLFRKPGVKSRIQRLKQLAESDPDNVKFENHQAYDVADMVKQYFRELPEALLTNKLSESFIAIFQHVPVYLQKEAVHCTVLLLPDEHREALFTLLDFLSRVSAKSAVNQMSASNLAVCLAPSLFHMGGNGSSSSSLSHGSPGAVGSTPPSPVTTQRSSSVSPRRNQSSAIIGLPDSKQLGQNKAAHDCLLFLIKQYHQLFVMSEDIMSQCHFSYMDESIPISLEDLGAEMGHDWKGYLNVCTSALLKEVKDKNRGWIAVGSFENVDISYKKVGDGHPLRLWRVCTEVEAPPTVVLTRVLWERHVWDERLVSARVVMKMDGQAELYQYSNAAMEPHPTKDYCVVRSWRTDLNKGGCAVVETSVEHQDAKLPKGAVRGIVLASRYLIEPCGSGKSRVLHLSRVDTKYVFGLRSLNDLLPCASGIAPRDNSSVAV</sequence>
<feature type="compositionally biased region" description="Polar residues" evidence="3">
    <location>
        <begin position="322"/>
        <end position="350"/>
    </location>
</feature>
<dbReference type="PANTHER" id="PTHR12659:SF7">
    <property type="entry name" value="CROSSVEINLESS C, ISOFORM C"/>
    <property type="match status" value="1"/>
</dbReference>
<feature type="compositionally biased region" description="Polar residues" evidence="3">
    <location>
        <begin position="508"/>
        <end position="522"/>
    </location>
</feature>
<dbReference type="Proteomes" id="UP000325440">
    <property type="component" value="Unassembled WGS sequence"/>
</dbReference>
<accession>A0A5E4MEM0</accession>
<feature type="domain" description="START" evidence="5">
    <location>
        <begin position="1238"/>
        <end position="1425"/>
    </location>
</feature>
<dbReference type="CDD" id="cd09538">
    <property type="entry name" value="SAM_DLC1_2-like"/>
    <property type="match status" value="1"/>
</dbReference>
<dbReference type="OrthoDB" id="10003330at2759"/>
<dbReference type="Gene3D" id="3.30.530.20">
    <property type="match status" value="1"/>
</dbReference>
<gene>
    <name evidence="6" type="ORF">CINCED_3A013748</name>
</gene>
<keyword evidence="2" id="KW-0597">Phosphoprotein</keyword>
<evidence type="ECO:0000256" key="3">
    <source>
        <dbReference type="SAM" id="MobiDB-lite"/>
    </source>
</evidence>
<dbReference type="SMART" id="SM00234">
    <property type="entry name" value="START"/>
    <property type="match status" value="1"/>
</dbReference>
<feature type="region of interest" description="Disordered" evidence="3">
    <location>
        <begin position="842"/>
        <end position="871"/>
    </location>
</feature>
<dbReference type="InterPro" id="IPR000198">
    <property type="entry name" value="RhoGAP_dom"/>
</dbReference>
<reference evidence="6 7" key="1">
    <citation type="submission" date="2019-08" db="EMBL/GenBank/DDBJ databases">
        <authorList>
            <person name="Alioto T."/>
            <person name="Alioto T."/>
            <person name="Gomez Garrido J."/>
        </authorList>
    </citation>
    <scope>NUCLEOTIDE SEQUENCE [LARGE SCALE GENOMIC DNA]</scope>
</reference>
<organism evidence="6 7">
    <name type="scientific">Cinara cedri</name>
    <dbReference type="NCBI Taxonomy" id="506608"/>
    <lineage>
        <taxon>Eukaryota</taxon>
        <taxon>Metazoa</taxon>
        <taxon>Ecdysozoa</taxon>
        <taxon>Arthropoda</taxon>
        <taxon>Hexapoda</taxon>
        <taxon>Insecta</taxon>
        <taxon>Pterygota</taxon>
        <taxon>Neoptera</taxon>
        <taxon>Paraneoptera</taxon>
        <taxon>Hemiptera</taxon>
        <taxon>Sternorrhyncha</taxon>
        <taxon>Aphidomorpha</taxon>
        <taxon>Aphidoidea</taxon>
        <taxon>Aphididae</taxon>
        <taxon>Lachninae</taxon>
        <taxon>Cinara</taxon>
    </lineage>
</organism>